<sequence>MCFLILVACKEESKTSEKPKWDWKAIEVTASAYNSVPWQTKSINPDIAAWGDTLKPGMNAIAVSRDLLKMGLAHNTMVKIDTFPDTFYVKDKMNQKWKNRIDIYMGLDIKKARQWGKKKLQICYAIPIDTIFTSK</sequence>
<keyword evidence="2" id="KW-1185">Reference proteome</keyword>
<comment type="caution">
    <text evidence="1">The sequence shown here is derived from an EMBL/GenBank/DDBJ whole genome shotgun (WGS) entry which is preliminary data.</text>
</comment>
<organism evidence="1 2">
    <name type="scientific">Flagellimonas eckloniae</name>
    <dbReference type="NCBI Taxonomy" id="346185"/>
    <lineage>
        <taxon>Bacteria</taxon>
        <taxon>Pseudomonadati</taxon>
        <taxon>Bacteroidota</taxon>
        <taxon>Flavobacteriia</taxon>
        <taxon>Flavobacteriales</taxon>
        <taxon>Flavobacteriaceae</taxon>
        <taxon>Flagellimonas</taxon>
    </lineage>
</organism>
<proteinExistence type="predicted"/>
<reference evidence="1 2" key="1">
    <citation type="submission" date="2015-04" db="EMBL/GenBank/DDBJ databases">
        <title>Complete genome of flavobacterium.</title>
        <authorList>
            <person name="Kwon Y.M."/>
            <person name="Kim S.-J."/>
        </authorList>
    </citation>
    <scope>NUCLEOTIDE SEQUENCE [LARGE SCALE GENOMIC DNA]</scope>
    <source>
        <strain evidence="1 2">DK169</strain>
    </source>
</reference>
<dbReference type="Proteomes" id="UP000050827">
    <property type="component" value="Unassembled WGS sequence"/>
</dbReference>
<dbReference type="CDD" id="cd22784">
    <property type="entry name" value="DPBB_MltA_YuiC-like"/>
    <property type="match status" value="1"/>
</dbReference>
<evidence type="ECO:0008006" key="3">
    <source>
        <dbReference type="Google" id="ProtNLM"/>
    </source>
</evidence>
<gene>
    <name evidence="1" type="ORF">AAY42_03860</name>
</gene>
<dbReference type="AlphaFoldDB" id="A0A0Q1DRY2"/>
<dbReference type="PATRIC" id="fig|1547436.3.peg.807"/>
<protein>
    <recommendedName>
        <fullName evidence="3">3D domain-containing protein</fullName>
    </recommendedName>
</protein>
<name>A0A0Q1DRY2_9FLAO</name>
<evidence type="ECO:0000313" key="2">
    <source>
        <dbReference type="Proteomes" id="UP000050827"/>
    </source>
</evidence>
<dbReference type="STRING" id="346185.AAY42_03860"/>
<dbReference type="EMBL" id="LCTZ01000002">
    <property type="protein sequence ID" value="KQC31596.1"/>
    <property type="molecule type" value="Genomic_DNA"/>
</dbReference>
<accession>A0A0Q1DRY2</accession>
<evidence type="ECO:0000313" key="1">
    <source>
        <dbReference type="EMBL" id="KQC31596.1"/>
    </source>
</evidence>